<dbReference type="HOGENOM" id="CLU_2320645_0_0_1"/>
<dbReference type="GeneID" id="25981304"/>
<sequence>MTIVTVVRWSHLRQIDDTERGLTATRIAYVHLHRRAARRGPYFCESPGNALGSRTQEDWGWWTIQQEECKEGSMFTVYAHCTPHLNGLYLKWNQVVRSA</sequence>
<accession>F0XPP1</accession>
<name>F0XPP1_GROCL</name>
<organism evidence="2">
    <name type="scientific">Grosmannia clavigera (strain kw1407 / UAMH 11150)</name>
    <name type="common">Blue stain fungus</name>
    <name type="synonym">Graphiocladiella clavigera</name>
    <dbReference type="NCBI Taxonomy" id="655863"/>
    <lineage>
        <taxon>Eukaryota</taxon>
        <taxon>Fungi</taxon>
        <taxon>Dikarya</taxon>
        <taxon>Ascomycota</taxon>
        <taxon>Pezizomycotina</taxon>
        <taxon>Sordariomycetes</taxon>
        <taxon>Sordariomycetidae</taxon>
        <taxon>Ophiostomatales</taxon>
        <taxon>Ophiostomataceae</taxon>
        <taxon>Leptographium</taxon>
    </lineage>
</organism>
<dbReference type="AlphaFoldDB" id="F0XPP1"/>
<proteinExistence type="predicted"/>
<evidence type="ECO:0000313" key="2">
    <source>
        <dbReference type="Proteomes" id="UP000007796"/>
    </source>
</evidence>
<protein>
    <submittedName>
        <fullName evidence="1">Uncharacterized protein</fullName>
    </submittedName>
</protein>
<dbReference type="Proteomes" id="UP000007796">
    <property type="component" value="Unassembled WGS sequence"/>
</dbReference>
<dbReference type="EMBL" id="GL629801">
    <property type="protein sequence ID" value="EFX00726.1"/>
    <property type="molecule type" value="Genomic_DNA"/>
</dbReference>
<dbReference type="InParanoid" id="F0XPP1"/>
<keyword evidence="2" id="KW-1185">Reference proteome</keyword>
<dbReference type="RefSeq" id="XP_014170208.1">
    <property type="nucleotide sequence ID" value="XM_014314733.1"/>
</dbReference>
<gene>
    <name evidence="1" type="ORF">CMQ_7728</name>
</gene>
<reference evidence="1 2" key="1">
    <citation type="journal article" date="2011" name="Proc. Natl. Acad. Sci. U.S.A.">
        <title>Genome and transcriptome analyses of the mountain pine beetle-fungal symbiont Grosmannia clavigera, a lodgepole pine pathogen.</title>
        <authorList>
            <person name="DiGuistini S."/>
            <person name="Wang Y."/>
            <person name="Liao N.Y."/>
            <person name="Taylor G."/>
            <person name="Tanguay P."/>
            <person name="Feau N."/>
            <person name="Henrissat B."/>
            <person name="Chan S.K."/>
            <person name="Hesse-Orce U."/>
            <person name="Alamouti S.M."/>
            <person name="Tsui C.K.M."/>
            <person name="Docking R.T."/>
            <person name="Levasseur A."/>
            <person name="Haridas S."/>
            <person name="Robertson G."/>
            <person name="Birol I."/>
            <person name="Holt R.A."/>
            <person name="Marra M.A."/>
            <person name="Hamelin R.C."/>
            <person name="Hirst M."/>
            <person name="Jones S.J.M."/>
            <person name="Bohlmann J."/>
            <person name="Breuil C."/>
        </authorList>
    </citation>
    <scope>NUCLEOTIDE SEQUENCE [LARGE SCALE GENOMIC DNA]</scope>
    <source>
        <strain evidence="2">kw1407 / UAMH 11150</strain>
    </source>
</reference>
<evidence type="ECO:0000313" key="1">
    <source>
        <dbReference type="EMBL" id="EFX00726.1"/>
    </source>
</evidence>